<dbReference type="InterPro" id="IPR018300">
    <property type="entry name" value="Aminotrans_IV_CS"/>
</dbReference>
<reference evidence="5" key="1">
    <citation type="submission" date="2021-07" db="EMBL/GenBank/DDBJ databases">
        <title>Complete genome sequence of Crassaminicella sp. 143-21, isolated from a deep-sea hydrothermal vent.</title>
        <authorList>
            <person name="Li X."/>
        </authorList>
    </citation>
    <scope>NUCLEOTIDE SEQUENCE</scope>
    <source>
        <strain evidence="5">143-21</strain>
    </source>
</reference>
<gene>
    <name evidence="5" type="ORF">KVH43_01590</name>
</gene>
<dbReference type="GO" id="GO:0008483">
    <property type="term" value="F:transaminase activity"/>
    <property type="evidence" value="ECO:0007669"/>
    <property type="project" value="UniProtKB-KW"/>
</dbReference>
<dbReference type="InterPro" id="IPR050571">
    <property type="entry name" value="Class-IV_PLP-Dep_Aminotrnsfr"/>
</dbReference>
<comment type="cofactor">
    <cofactor evidence="1 4">
        <name>pyridoxal 5'-phosphate</name>
        <dbReference type="ChEBI" id="CHEBI:597326"/>
    </cofactor>
</comment>
<keyword evidence="5" id="KW-0032">Aminotransferase</keyword>
<name>A0ABX8RBR0_9CLOT</name>
<keyword evidence="5" id="KW-0808">Transferase</keyword>
<proteinExistence type="inferred from homology"/>
<accession>A0ABX8RBR0</accession>
<evidence type="ECO:0000313" key="5">
    <source>
        <dbReference type="EMBL" id="QXM06494.1"/>
    </source>
</evidence>
<keyword evidence="4" id="KW-0663">Pyridoxal phosphate</keyword>
<dbReference type="CDD" id="cd00449">
    <property type="entry name" value="PLPDE_IV"/>
    <property type="match status" value="1"/>
</dbReference>
<dbReference type="Proteomes" id="UP000886818">
    <property type="component" value="Chromosome"/>
</dbReference>
<organism evidence="5 6">
    <name type="scientific">Crassaminicella indica</name>
    <dbReference type="NCBI Taxonomy" id="2855394"/>
    <lineage>
        <taxon>Bacteria</taxon>
        <taxon>Bacillati</taxon>
        <taxon>Bacillota</taxon>
        <taxon>Clostridia</taxon>
        <taxon>Eubacteriales</taxon>
        <taxon>Clostridiaceae</taxon>
        <taxon>Crassaminicella</taxon>
    </lineage>
</organism>
<dbReference type="PROSITE" id="PS00770">
    <property type="entry name" value="AA_TRANSFER_CLASS_4"/>
    <property type="match status" value="1"/>
</dbReference>
<sequence>MNMKSEAFLDYYIYNGKVYDSKNMEGFEAIGSPVIYEVIRIIEGVPLFLEEHLERMRKSALLLGLHIQKEDKTVTDEINKLIVMNKCKNINVKLLCSRVNETKQDFLVYFIKSYYPEREVYERGIHTILYYSERENPNAKVLNISFRENINKKIKENNAFEALLVNEEGIITEGSRSNMFFVKGGEVFTAPAKDVLLGVTRNRIMKVCKALNIPVIEKAISVKDIICLDGAFMSGTSVNVLPISSIGKIQLDSVYNRVIDKIAKGYIQQMKSYIQAKKQMV</sequence>
<comment type="similarity">
    <text evidence="2 3">Belongs to the class-IV pyridoxal-phosphate-dependent aminotransferase family.</text>
</comment>
<dbReference type="InterPro" id="IPR001544">
    <property type="entry name" value="Aminotrans_IV"/>
</dbReference>
<protein>
    <submittedName>
        <fullName evidence="5">Aminotransferase class IV</fullName>
    </submittedName>
</protein>
<evidence type="ECO:0000256" key="4">
    <source>
        <dbReference type="RuleBase" id="RU004516"/>
    </source>
</evidence>
<dbReference type="PANTHER" id="PTHR42743:SF11">
    <property type="entry name" value="AMINODEOXYCHORISMATE LYASE"/>
    <property type="match status" value="1"/>
</dbReference>
<evidence type="ECO:0000256" key="3">
    <source>
        <dbReference type="RuleBase" id="RU004106"/>
    </source>
</evidence>
<dbReference type="PANTHER" id="PTHR42743">
    <property type="entry name" value="AMINO-ACID AMINOTRANSFERASE"/>
    <property type="match status" value="1"/>
</dbReference>
<evidence type="ECO:0000256" key="2">
    <source>
        <dbReference type="ARBA" id="ARBA00009320"/>
    </source>
</evidence>
<evidence type="ECO:0000256" key="1">
    <source>
        <dbReference type="ARBA" id="ARBA00001933"/>
    </source>
</evidence>
<evidence type="ECO:0000313" key="6">
    <source>
        <dbReference type="Proteomes" id="UP000886818"/>
    </source>
</evidence>
<dbReference type="Pfam" id="PF01063">
    <property type="entry name" value="Aminotran_4"/>
    <property type="match status" value="1"/>
</dbReference>
<keyword evidence="6" id="KW-1185">Reference proteome</keyword>
<dbReference type="EMBL" id="CP078093">
    <property type="protein sequence ID" value="QXM06494.1"/>
    <property type="molecule type" value="Genomic_DNA"/>
</dbReference>